<evidence type="ECO:0000313" key="3">
    <source>
        <dbReference type="Proteomes" id="UP000591131"/>
    </source>
</evidence>
<keyword evidence="3" id="KW-1185">Reference proteome</keyword>
<dbReference type="Proteomes" id="UP000591131">
    <property type="component" value="Unassembled WGS sequence"/>
</dbReference>
<protein>
    <submittedName>
        <fullName evidence="2">Uncharacterized protein</fullName>
    </submittedName>
</protein>
<feature type="non-terminal residue" evidence="2">
    <location>
        <position position="1"/>
    </location>
</feature>
<dbReference type="EMBL" id="JAAPAO010001576">
    <property type="protein sequence ID" value="KAF4649329.1"/>
    <property type="molecule type" value="Genomic_DNA"/>
</dbReference>
<reference evidence="2 3" key="1">
    <citation type="submission" date="2020-04" db="EMBL/GenBank/DDBJ databases">
        <title>Perkinsus chesapeaki whole genome sequence.</title>
        <authorList>
            <person name="Bogema D.R."/>
        </authorList>
    </citation>
    <scope>NUCLEOTIDE SEQUENCE [LARGE SCALE GENOMIC DNA]</scope>
    <source>
        <strain evidence="2">ATCC PRA-425</strain>
    </source>
</reference>
<dbReference type="OrthoDB" id="10522377at2759"/>
<name>A0A7J6KRW6_PERCH</name>
<proteinExistence type="predicted"/>
<sequence>MATPRLQINPHEVPVPSTVGASINNAITDDAFLELSASSGESKTRQDYADKANSFHCEKDLRSELVKARRYRGRLRGQLRNLHEQMDTLVNDDDDTRAALAELERRESNVRQALKESMMYVVELERRDVEIMGAEVRSTISDCGSAIVVRSRQGSAVASFDNKSPVIRALPVTNVAEAPQALTADQEIRPEDSASVCLHQGRSAQGQHAHATYPVEPRRQVYTSKDQEKTHQPTSAPLFMPSVGRQYHPFCDGGTIGKLTVVHLKESFRVAQHCRHLEELLCESGAGEFAFAPDGSKSFQPFRHLRHACVQKLLSTLEKCPDVLEQAQSAYNTYGDEWSRICESCTEKFARKSVLAEEMEKRMKALRFSGVREIDTYIKHCVNAFEIYRLVFPSDRSQHAHFVRTVLSRMSKPIALAVIKKCRSHGPDGAEWETCVPFHSLDGSTRLTVVEFIKEECRSHEETDRLISSPGGHRSDSVRYLDSSGGHSSVHPREWVKKFAVVCGVTGRGCRDRNKVEKLGQADGILPRRDKFRRPYFLLGITSGVGYGTITTSPRRQVVLRFAGSTRVKTLARMNDGPCSEGSKLGHPLSIPSVENSGSPVVYSSIHLEDSISAVTFSGSSAQEVVLRVSLRFGSSQVRSIPCVVDTGAGGNYLLISKINDCEGWGITEIPPISVSLADGSVSQIRYGIRCSIAVQDCDGVVITDYKECTLRCLLCSSLSSEDEWRVLAGRDLVNLWGLVLYGTRRAFIAGNCVFSATPDEAVPDGPDDMICRVIESGCTVNHTSSESGLDVPPASKSQVDR</sequence>
<comment type="caution">
    <text evidence="2">The sequence shown here is derived from an EMBL/GenBank/DDBJ whole genome shotgun (WGS) entry which is preliminary data.</text>
</comment>
<evidence type="ECO:0000256" key="1">
    <source>
        <dbReference type="SAM" id="MobiDB-lite"/>
    </source>
</evidence>
<dbReference type="AlphaFoldDB" id="A0A7J6KRW6"/>
<feature type="region of interest" description="Disordered" evidence="1">
    <location>
        <begin position="783"/>
        <end position="802"/>
    </location>
</feature>
<evidence type="ECO:0000313" key="2">
    <source>
        <dbReference type="EMBL" id="KAF4649329.1"/>
    </source>
</evidence>
<organism evidence="2 3">
    <name type="scientific">Perkinsus chesapeaki</name>
    <name type="common">Clam parasite</name>
    <name type="synonym">Perkinsus andrewsi</name>
    <dbReference type="NCBI Taxonomy" id="330153"/>
    <lineage>
        <taxon>Eukaryota</taxon>
        <taxon>Sar</taxon>
        <taxon>Alveolata</taxon>
        <taxon>Perkinsozoa</taxon>
        <taxon>Perkinsea</taxon>
        <taxon>Perkinsida</taxon>
        <taxon>Perkinsidae</taxon>
        <taxon>Perkinsus</taxon>
    </lineage>
</organism>
<accession>A0A7J6KRW6</accession>
<feature type="region of interest" description="Disordered" evidence="1">
    <location>
        <begin position="205"/>
        <end position="239"/>
    </location>
</feature>
<gene>
    <name evidence="2" type="ORF">FOL47_002177</name>
</gene>